<dbReference type="InterPro" id="IPR011993">
    <property type="entry name" value="PH-like_dom_sf"/>
</dbReference>
<dbReference type="Proteomes" id="UP000219338">
    <property type="component" value="Unassembled WGS sequence"/>
</dbReference>
<evidence type="ECO:0000313" key="5">
    <source>
        <dbReference type="Proteomes" id="UP000219338"/>
    </source>
</evidence>
<evidence type="ECO:0000259" key="3">
    <source>
        <dbReference type="PROSITE" id="PS50003"/>
    </source>
</evidence>
<feature type="compositionally biased region" description="Acidic residues" evidence="2">
    <location>
        <begin position="839"/>
        <end position="851"/>
    </location>
</feature>
<feature type="region of interest" description="Disordered" evidence="2">
    <location>
        <begin position="888"/>
        <end position="1058"/>
    </location>
</feature>
<protein>
    <recommendedName>
        <fullName evidence="3">PH domain-containing protein</fullName>
    </recommendedName>
</protein>
<dbReference type="InterPro" id="IPR024774">
    <property type="entry name" value="PH_dom-Mcp5-type"/>
</dbReference>
<dbReference type="GO" id="GO:0032065">
    <property type="term" value="P:maintenance of protein location in cell cortex"/>
    <property type="evidence" value="ECO:0007669"/>
    <property type="project" value="InterPro"/>
</dbReference>
<feature type="compositionally biased region" description="Polar residues" evidence="2">
    <location>
        <begin position="1130"/>
        <end position="1160"/>
    </location>
</feature>
<dbReference type="STRING" id="47428.A0A284QPY4"/>
<reference evidence="5" key="1">
    <citation type="journal article" date="2017" name="Nat. Ecol. Evol.">
        <title>Genome expansion and lineage-specific genetic innovations in the forest pathogenic fungi Armillaria.</title>
        <authorList>
            <person name="Sipos G."/>
            <person name="Prasanna A.N."/>
            <person name="Walter M.C."/>
            <person name="O'Connor E."/>
            <person name="Balint B."/>
            <person name="Krizsan K."/>
            <person name="Kiss B."/>
            <person name="Hess J."/>
            <person name="Varga T."/>
            <person name="Slot J."/>
            <person name="Riley R."/>
            <person name="Boka B."/>
            <person name="Rigling D."/>
            <person name="Barry K."/>
            <person name="Lee J."/>
            <person name="Mihaltcheva S."/>
            <person name="LaButti K."/>
            <person name="Lipzen A."/>
            <person name="Waldron R."/>
            <person name="Moloney N.M."/>
            <person name="Sperisen C."/>
            <person name="Kredics L."/>
            <person name="Vagvoelgyi C."/>
            <person name="Patrignani A."/>
            <person name="Fitzpatrick D."/>
            <person name="Nagy I."/>
            <person name="Doyle S."/>
            <person name="Anderson J.B."/>
            <person name="Grigoriev I.V."/>
            <person name="Gueldener U."/>
            <person name="Muensterkoetter M."/>
            <person name="Nagy L.G."/>
        </authorList>
    </citation>
    <scope>NUCLEOTIDE SEQUENCE [LARGE SCALE GENOMIC DNA]</scope>
    <source>
        <strain evidence="5">C18/9</strain>
    </source>
</reference>
<dbReference type="CDD" id="cd13365">
    <property type="entry name" value="PH_PLC_plant-like"/>
    <property type="match status" value="1"/>
</dbReference>
<feature type="compositionally biased region" description="Pro residues" evidence="2">
    <location>
        <begin position="1017"/>
        <end position="1037"/>
    </location>
</feature>
<dbReference type="GO" id="GO:0005739">
    <property type="term" value="C:mitochondrion"/>
    <property type="evidence" value="ECO:0007669"/>
    <property type="project" value="TreeGrafter"/>
</dbReference>
<dbReference type="OrthoDB" id="2149224at2759"/>
<dbReference type="SUPFAM" id="SSF50729">
    <property type="entry name" value="PH domain-like"/>
    <property type="match status" value="1"/>
</dbReference>
<feature type="compositionally biased region" description="Polar residues" evidence="2">
    <location>
        <begin position="742"/>
        <end position="770"/>
    </location>
</feature>
<organism evidence="4 5">
    <name type="scientific">Armillaria ostoyae</name>
    <name type="common">Armillaria root rot fungus</name>
    <dbReference type="NCBI Taxonomy" id="47428"/>
    <lineage>
        <taxon>Eukaryota</taxon>
        <taxon>Fungi</taxon>
        <taxon>Dikarya</taxon>
        <taxon>Basidiomycota</taxon>
        <taxon>Agaricomycotina</taxon>
        <taxon>Agaricomycetes</taxon>
        <taxon>Agaricomycetidae</taxon>
        <taxon>Agaricales</taxon>
        <taxon>Marasmiineae</taxon>
        <taxon>Physalacriaceae</taxon>
        <taxon>Armillaria</taxon>
    </lineage>
</organism>
<feature type="region of interest" description="Disordered" evidence="2">
    <location>
        <begin position="101"/>
        <end position="136"/>
    </location>
</feature>
<dbReference type="SMART" id="SM00233">
    <property type="entry name" value="PH"/>
    <property type="match status" value="1"/>
</dbReference>
<dbReference type="OMA" id="LHHAHRM"/>
<dbReference type="EMBL" id="FUEG01000001">
    <property type="protein sequence ID" value="SJK98503.1"/>
    <property type="molecule type" value="Genomic_DNA"/>
</dbReference>
<dbReference type="PANTHER" id="PTHR28190">
    <property type="entry name" value="NUCLEAR MIGRATION PROTEIN NUM1"/>
    <property type="match status" value="1"/>
</dbReference>
<feature type="compositionally biased region" description="Low complexity" evidence="2">
    <location>
        <begin position="557"/>
        <end position="569"/>
    </location>
</feature>
<feature type="region of interest" description="Disordered" evidence="2">
    <location>
        <begin position="405"/>
        <end position="509"/>
    </location>
</feature>
<feature type="compositionally biased region" description="Basic residues" evidence="2">
    <location>
        <begin position="1437"/>
        <end position="1449"/>
    </location>
</feature>
<dbReference type="InterPro" id="IPR053005">
    <property type="entry name" value="Nuclear_Pos-Cytoskel_Interact"/>
</dbReference>
<feature type="region of interest" description="Disordered" evidence="2">
    <location>
        <begin position="307"/>
        <end position="326"/>
    </location>
</feature>
<feature type="region of interest" description="Disordered" evidence="2">
    <location>
        <begin position="1306"/>
        <end position="1400"/>
    </location>
</feature>
<feature type="coiled-coil region" evidence="1">
    <location>
        <begin position="36"/>
        <end position="63"/>
    </location>
</feature>
<feature type="region of interest" description="Disordered" evidence="2">
    <location>
        <begin position="1127"/>
        <end position="1165"/>
    </location>
</feature>
<feature type="region of interest" description="Disordered" evidence="2">
    <location>
        <begin position="556"/>
        <end position="603"/>
    </location>
</feature>
<keyword evidence="1" id="KW-0175">Coiled coil</keyword>
<keyword evidence="5" id="KW-1185">Reference proteome</keyword>
<feature type="compositionally biased region" description="Basic and acidic residues" evidence="2">
    <location>
        <begin position="110"/>
        <end position="119"/>
    </location>
</feature>
<evidence type="ECO:0000256" key="1">
    <source>
        <dbReference type="SAM" id="Coils"/>
    </source>
</evidence>
<name>A0A284QPY4_ARMOS</name>
<feature type="compositionally biased region" description="Basic residues" evidence="2">
    <location>
        <begin position="449"/>
        <end position="463"/>
    </location>
</feature>
<feature type="coiled-coil region" evidence="1">
    <location>
        <begin position="159"/>
        <end position="306"/>
    </location>
</feature>
<feature type="compositionally biased region" description="Polar residues" evidence="2">
    <location>
        <begin position="1470"/>
        <end position="1483"/>
    </location>
</feature>
<dbReference type="GO" id="GO:0000226">
    <property type="term" value="P:microtubule cytoskeleton organization"/>
    <property type="evidence" value="ECO:0007669"/>
    <property type="project" value="TreeGrafter"/>
</dbReference>
<feature type="compositionally biased region" description="Acidic residues" evidence="2">
    <location>
        <begin position="778"/>
        <end position="794"/>
    </location>
</feature>
<dbReference type="PROSITE" id="PS50003">
    <property type="entry name" value="PH_DOMAIN"/>
    <property type="match status" value="1"/>
</dbReference>
<dbReference type="GO" id="GO:0005938">
    <property type="term" value="C:cell cortex"/>
    <property type="evidence" value="ECO:0007669"/>
    <property type="project" value="InterPro"/>
</dbReference>
<dbReference type="Pfam" id="PF12814">
    <property type="entry name" value="Mcp5_PH"/>
    <property type="match status" value="1"/>
</dbReference>
<feature type="compositionally biased region" description="Acidic residues" evidence="2">
    <location>
        <begin position="420"/>
        <end position="438"/>
    </location>
</feature>
<feature type="domain" description="PH" evidence="3">
    <location>
        <begin position="1185"/>
        <end position="1296"/>
    </location>
</feature>
<feature type="region of interest" description="Disordered" evidence="2">
    <location>
        <begin position="1437"/>
        <end position="1488"/>
    </location>
</feature>
<dbReference type="Gene3D" id="2.30.29.30">
    <property type="entry name" value="Pleckstrin-homology domain (PH domain)/Phosphotyrosine-binding domain (PTB)"/>
    <property type="match status" value="1"/>
</dbReference>
<feature type="region of interest" description="Disordered" evidence="2">
    <location>
        <begin position="685"/>
        <end position="723"/>
    </location>
</feature>
<feature type="compositionally biased region" description="Pro residues" evidence="2">
    <location>
        <begin position="865"/>
        <end position="875"/>
    </location>
</feature>
<proteinExistence type="predicted"/>
<feature type="region of interest" description="Disordered" evidence="2">
    <location>
        <begin position="742"/>
        <end position="875"/>
    </location>
</feature>
<sequence>MASVNGHFSSAGDMKSHLQSLLDSKEQQLQQAATFGQRVLAQRMELEDRIRQLQEVEADKTDDEDVEPEAVQKYQELTDTMMSWDTENALLSSAFNSSVMERSSIPVSELPRDEPERSRTSTNTSAAQSRRAKNAAHRADDVEFAFEIGSGLLNEVRRLQSLLGERDKAIQDMKEEKDDLDGTLESLRTALKQQEASADKYKEENWNLEVSLQDLRTQHADIQSTVQRLESEQKRLTKLLAASHDATEQYKNENAQLQSTIEDLTAKHETDVALARKHAAALARDKSDLQQAIDRLKAEKERAGRKFGRFGSPATPNTTEGRQDEDYLTPAGYGDDVFSNAASTNRRNKADTSLLFGDEMDGELSPDQSPMSRSPFLAANHPVNEIEVLKQRLAHAHRQIATLKGGLMRERMGKGRGTPVEDEDDEDGFEDVDDEDEDNARPRPSSTRVRGRGRGRGRGRLRGRGPTLTERLMAADSPSSVSEFYDDASPTRRASVPPIHFQGADEDDMEDLTGELEDDEDIFKADIEPSAESPSKRSSVASVDGMDPAFANVLRRTPSTSSIPPNTSPLHQSLLRRSTRGGTIGRRSRGGGTFQEGRPPSLVGQPEDLAFALSGVSPHSDSIGEFVSQVETAEFGCQTEFEEEKTLEAIPLPVKESAHIGIQSEPEPQPAVIPTSAISIQTDVEEPASKPALRDAGMSTDPEPSPLMLQAESQTPRASTKEIDVQASPVPIIDPLVRRTTITQRDTPASGSRSRLASNATVTASKTSPRTFIGSYAEESDAETETGTETDDDYQDARQSIMLGSTPSQSRDEFHSIRMSSVHSESRDDFHSVMTMTDNEYEDNDDDDTDAESIKASRLASTMPSPTPAFVPPPVTYGTKSVEAILITEPPAPPPKPELKETSIQTDEWKPPPPPPTVPVAPLLYRVGSTNQQFQFIPPTSPQLASSPNGPSSIPPVVPTPTSQIFRDASVRHQRSSTDSRRQSIESALSSIFDDGPTPKGQAATLAVVDKSRPPMMALPPPPRAPPPPGSMPPPSFIPERRIPTTSTGSYDIPPPRPLSPPPPELLQRATTPIFGSVLSISRTTYGPRPHGSSMPPMQQGLRPLPSTSSFRSAANAAALYVPHGRTGREMSTTSLVTDRSPRSSMSSDQNPFRNPTTPRNRAMDLPGRGEGHPTDPAIIHSITQTMIGEFLYKYTRKTIGKGYGERRHRRFFWVHPYTKTLYWSSADPGSSNVSESSAKSAYIEGVRSVLDPNPMPPGLYQYSVVVSTPQREMKITAPTKERHDIWLNALKYLLSRPNAVNVNSPGNATTVLDSPLSLGDFADDDRRPIMSSPQSQRSGRSTRRAVDTFNTTPRGKRSRSQLSVGGSIGKRSGTPAAEYLRWNGPDSPYSPTKSFVDVHGDDEDLDFELHGRSEDENGFEGLENVRACCDGRHTVGHSGRHHHHHHHNGSGLDPNSAGPSEQARPVSPSAWSFRSSTNSHESGSAALFSWGRSDGKLRFGSRRSAKTSVT</sequence>
<dbReference type="Gene3D" id="1.10.287.1490">
    <property type="match status" value="1"/>
</dbReference>
<dbReference type="InterPro" id="IPR001849">
    <property type="entry name" value="PH_domain"/>
</dbReference>
<evidence type="ECO:0000256" key="2">
    <source>
        <dbReference type="SAM" id="MobiDB-lite"/>
    </source>
</evidence>
<dbReference type="GO" id="GO:0005543">
    <property type="term" value="F:phospholipid binding"/>
    <property type="evidence" value="ECO:0007669"/>
    <property type="project" value="InterPro"/>
</dbReference>
<evidence type="ECO:0000313" key="4">
    <source>
        <dbReference type="EMBL" id="SJK98503.1"/>
    </source>
</evidence>
<feature type="region of interest" description="Disordered" evidence="2">
    <location>
        <begin position="1086"/>
        <end position="1107"/>
    </location>
</feature>
<dbReference type="PANTHER" id="PTHR28190:SF1">
    <property type="entry name" value="NUCLEAR MIGRATION PROTEIN NUM1"/>
    <property type="match status" value="1"/>
</dbReference>
<accession>A0A284QPY4</accession>
<gene>
    <name evidence="4" type="ORF">ARMOST_01771</name>
</gene>
<dbReference type="GO" id="GO:0015631">
    <property type="term" value="F:tubulin binding"/>
    <property type="evidence" value="ECO:0007669"/>
    <property type="project" value="TreeGrafter"/>
</dbReference>